<dbReference type="OrthoDB" id="7658988at2"/>
<dbReference type="AlphaFoldDB" id="A0A1V0RQV3"/>
<dbReference type="RefSeq" id="WP_081507575.1">
    <property type="nucleotide sequence ID" value="NZ_CP020474.1"/>
</dbReference>
<accession>A0A1V0RQV3</accession>
<dbReference type="Proteomes" id="UP000192273">
    <property type="component" value="Chromosome"/>
</dbReference>
<dbReference type="Pfam" id="PF20135">
    <property type="entry name" value="DUF6525"/>
    <property type="match status" value="1"/>
</dbReference>
<evidence type="ECO:0000313" key="1">
    <source>
        <dbReference type="EMBL" id="ARE84111.1"/>
    </source>
</evidence>
<evidence type="ECO:0000313" key="2">
    <source>
        <dbReference type="Proteomes" id="UP000192273"/>
    </source>
</evidence>
<keyword evidence="2" id="KW-1185">Reference proteome</keyword>
<dbReference type="InterPro" id="IPR045386">
    <property type="entry name" value="DUF6525"/>
</dbReference>
<gene>
    <name evidence="1" type="ORF">ROSMUCSMR3_02642</name>
</gene>
<organism evidence="1 2">
    <name type="scientific">Roseovarius mucosus</name>
    <dbReference type="NCBI Taxonomy" id="215743"/>
    <lineage>
        <taxon>Bacteria</taxon>
        <taxon>Pseudomonadati</taxon>
        <taxon>Pseudomonadota</taxon>
        <taxon>Alphaproteobacteria</taxon>
        <taxon>Rhodobacterales</taxon>
        <taxon>Roseobacteraceae</taxon>
        <taxon>Roseovarius</taxon>
    </lineage>
</organism>
<reference evidence="1 2" key="1">
    <citation type="submission" date="2017-03" db="EMBL/GenBank/DDBJ databases">
        <title>Genome Sequence of Roseovarius mucosus strain SMR3 Isolated from a culture of the Diatom Skeletonema marinoi.</title>
        <authorList>
            <person name="Topel M."/>
            <person name="Pinder M."/>
            <person name="Johansson O.N."/>
            <person name="Kourtchenko O."/>
            <person name="Godhe A."/>
            <person name="Clarke A.K."/>
        </authorList>
    </citation>
    <scope>NUCLEOTIDE SEQUENCE [LARGE SCALE GENOMIC DNA]</scope>
    <source>
        <strain evidence="1 2">SMR3</strain>
    </source>
</reference>
<sequence length="96" mass="10549">MAGNLRSPAIRRRRAHGLTEYDRLPGPLRRWVAQAALPWSARSVRAVWARALRAAGGCEAAALARLNRIEARALEREASVVWGMGYPTPDLTGDES</sequence>
<protein>
    <submittedName>
        <fullName evidence="1">Uncharacterized protein</fullName>
    </submittedName>
</protein>
<dbReference type="KEGG" id="rmm:ROSMUCSMR3_02642"/>
<name>A0A1V0RQV3_9RHOB</name>
<proteinExistence type="predicted"/>
<dbReference type="EMBL" id="CP020474">
    <property type="protein sequence ID" value="ARE84111.1"/>
    <property type="molecule type" value="Genomic_DNA"/>
</dbReference>